<dbReference type="AlphaFoldDB" id="S5T8G6"/>
<protein>
    <recommendedName>
        <fullName evidence="12 13">Transcription-repair-coupling factor</fullName>
        <shortName evidence="13">TRCF</shortName>
        <ecNumber evidence="13">3.6.4.-</ecNumber>
    </recommendedName>
</protein>
<dbReference type="Pfam" id="PF00270">
    <property type="entry name" value="DEAD"/>
    <property type="match status" value="1"/>
</dbReference>
<reference evidence="17" key="2">
    <citation type="journal article" date="2016" name="Environ. Microbiol. Rep.">
        <title>Analysis of defence systems and a conjugative IncP-1 plasmid in the marine polyaromatic hydrocarbons-degrading bacterium Cycloclasticus sp. 78-ME.</title>
        <authorList>
            <person name="Yakimov M.M."/>
            <person name="Crisafi F."/>
            <person name="Messina E."/>
            <person name="Smedile F."/>
            <person name="Lopatina A."/>
            <person name="Denaro R."/>
            <person name="Pieper D.H."/>
            <person name="Golyshin P.N."/>
            <person name="Giuliano L."/>
        </authorList>
    </citation>
    <scope>NUCLEOTIDE SEQUENCE [LARGE SCALE GENOMIC DNA]</scope>
    <source>
        <strain evidence="17">78-ME</strain>
    </source>
</reference>
<evidence type="ECO:0000256" key="13">
    <source>
        <dbReference type="HAMAP-Rule" id="MF_00969"/>
    </source>
</evidence>
<evidence type="ECO:0000259" key="14">
    <source>
        <dbReference type="PROSITE" id="PS51192"/>
    </source>
</evidence>
<dbReference type="Gene3D" id="3.30.2060.10">
    <property type="entry name" value="Penicillin-binding protein 1b domain"/>
    <property type="match status" value="1"/>
</dbReference>
<dbReference type="GO" id="GO:0000716">
    <property type="term" value="P:transcription-coupled nucleotide-excision repair, DNA damage recognition"/>
    <property type="evidence" value="ECO:0007669"/>
    <property type="project" value="UniProtKB-UniRule"/>
</dbReference>
<feature type="domain" description="Helicase ATP-binding" evidence="14">
    <location>
        <begin position="600"/>
        <end position="761"/>
    </location>
</feature>
<evidence type="ECO:0000256" key="6">
    <source>
        <dbReference type="ARBA" id="ARBA00022806"/>
    </source>
</evidence>
<dbReference type="InterPro" id="IPR041471">
    <property type="entry name" value="UvrB_inter"/>
</dbReference>
<dbReference type="SMART" id="SM00490">
    <property type="entry name" value="HELICc"/>
    <property type="match status" value="1"/>
</dbReference>
<evidence type="ECO:0000256" key="11">
    <source>
        <dbReference type="ARBA" id="ARBA00061399"/>
    </source>
</evidence>
<dbReference type="HAMAP" id="MF_00969">
    <property type="entry name" value="TRCF"/>
    <property type="match status" value="1"/>
</dbReference>
<comment type="similarity">
    <text evidence="10 13">In the N-terminal section; belongs to the UvrB family.</text>
</comment>
<dbReference type="GO" id="GO:0003684">
    <property type="term" value="F:damaged DNA binding"/>
    <property type="evidence" value="ECO:0007669"/>
    <property type="project" value="InterPro"/>
</dbReference>
<evidence type="ECO:0000256" key="7">
    <source>
        <dbReference type="ARBA" id="ARBA00022840"/>
    </source>
</evidence>
<name>S5T8G6_9GAMM</name>
<keyword evidence="5 13" id="KW-0378">Hydrolase</keyword>
<dbReference type="InterPro" id="IPR047112">
    <property type="entry name" value="RecG/Mfd"/>
</dbReference>
<reference evidence="16 17" key="1">
    <citation type="submission" date="2013-05" db="EMBL/GenBank/DDBJ databases">
        <title>Between feast and famine: a lifestyle of most important marine PAH-degrading bacterium Cycloclasticus sp. 7ME.</title>
        <authorList>
            <person name="Yakimov M.M."/>
            <person name="Messina E."/>
            <person name="Genovese M."/>
            <person name="Denaro R."/>
            <person name="Crisafi F."/>
            <person name="Russo D."/>
            <person name="Cappello S."/>
            <person name="Santisi S."/>
            <person name="Smedile F."/>
            <person name="Golyshina O.V."/>
            <person name="Tran H."/>
            <person name="Pieper D.H."/>
            <person name="Golyshin P.N."/>
            <person name="Giuliano L."/>
        </authorList>
    </citation>
    <scope>NUCLEOTIDE SEQUENCE [LARGE SCALE GENOMIC DNA]</scope>
    <source>
        <strain evidence="16 17">78-ME</strain>
    </source>
</reference>
<keyword evidence="4 13" id="KW-0227">DNA damage</keyword>
<evidence type="ECO:0000256" key="3">
    <source>
        <dbReference type="ARBA" id="ARBA00022741"/>
    </source>
</evidence>
<dbReference type="InterPro" id="IPR011545">
    <property type="entry name" value="DEAD/DEAH_box_helicase_dom"/>
</dbReference>
<dbReference type="SMART" id="SM01058">
    <property type="entry name" value="CarD_TRCF"/>
    <property type="match status" value="1"/>
</dbReference>
<dbReference type="PANTHER" id="PTHR47964:SF1">
    <property type="entry name" value="ATP-DEPENDENT DNA HELICASE HOMOLOG RECG, CHLOROPLASTIC"/>
    <property type="match status" value="1"/>
</dbReference>
<comment type="similarity">
    <text evidence="11 13">In the C-terminal section; belongs to the helicase family. RecG subfamily.</text>
</comment>
<dbReference type="EMBL" id="CP005996">
    <property type="protein sequence ID" value="AGS40061.1"/>
    <property type="molecule type" value="Genomic_DNA"/>
</dbReference>
<dbReference type="Gene3D" id="3.90.1150.50">
    <property type="entry name" value="Transcription-repair-coupling factor, D7 domain"/>
    <property type="match status" value="1"/>
</dbReference>
<dbReference type="HOGENOM" id="CLU_005122_0_3_6"/>
<dbReference type="Gene3D" id="3.40.50.11180">
    <property type="match status" value="1"/>
</dbReference>
<evidence type="ECO:0000256" key="8">
    <source>
        <dbReference type="ARBA" id="ARBA00023125"/>
    </source>
</evidence>
<evidence type="ECO:0000256" key="9">
    <source>
        <dbReference type="ARBA" id="ARBA00023204"/>
    </source>
</evidence>
<dbReference type="InterPro" id="IPR037235">
    <property type="entry name" value="TRCF-like_C_D7"/>
</dbReference>
<dbReference type="InterPro" id="IPR003711">
    <property type="entry name" value="CarD-like/TRCF_RID"/>
</dbReference>
<keyword evidence="9 13" id="KW-0234">DNA repair</keyword>
<evidence type="ECO:0000256" key="10">
    <source>
        <dbReference type="ARBA" id="ARBA00061104"/>
    </source>
</evidence>
<dbReference type="RefSeq" id="WP_020932758.1">
    <property type="nucleotide sequence ID" value="NC_021917.1"/>
</dbReference>
<dbReference type="SMART" id="SM00487">
    <property type="entry name" value="DEXDc"/>
    <property type="match status" value="1"/>
</dbReference>
<dbReference type="InterPro" id="IPR048635">
    <property type="entry name" value="MFD_D3"/>
</dbReference>
<evidence type="ECO:0000256" key="12">
    <source>
        <dbReference type="ARBA" id="ARBA00070128"/>
    </source>
</evidence>
<dbReference type="eggNOG" id="COG1197">
    <property type="taxonomic scope" value="Bacteria"/>
</dbReference>
<gene>
    <name evidence="13" type="primary">mfd</name>
    <name evidence="16" type="ORF">CYCME_1743</name>
</gene>
<dbReference type="Pfam" id="PF17757">
    <property type="entry name" value="UvrB_inter"/>
    <property type="match status" value="1"/>
</dbReference>
<dbReference type="CDD" id="cd17991">
    <property type="entry name" value="DEXHc_TRCF"/>
    <property type="match status" value="1"/>
</dbReference>
<dbReference type="PATRIC" id="fig|1198232.3.peg.1719"/>
<dbReference type="InterPro" id="IPR001650">
    <property type="entry name" value="Helicase_C-like"/>
</dbReference>
<dbReference type="Gene3D" id="3.40.50.300">
    <property type="entry name" value="P-loop containing nucleotide triphosphate hydrolases"/>
    <property type="match status" value="2"/>
</dbReference>
<feature type="domain" description="Helicase C-terminal" evidence="15">
    <location>
        <begin position="770"/>
        <end position="936"/>
    </location>
</feature>
<dbReference type="PANTHER" id="PTHR47964">
    <property type="entry name" value="ATP-DEPENDENT DNA HELICASE HOMOLOG RECG, CHLOROPLASTIC"/>
    <property type="match status" value="1"/>
</dbReference>
<dbReference type="Proteomes" id="UP000015380">
    <property type="component" value="Chromosome"/>
</dbReference>
<dbReference type="SUPFAM" id="SSF141259">
    <property type="entry name" value="CarD-like"/>
    <property type="match status" value="1"/>
</dbReference>
<dbReference type="GO" id="GO:0003678">
    <property type="term" value="F:DNA helicase activity"/>
    <property type="evidence" value="ECO:0007669"/>
    <property type="project" value="TreeGrafter"/>
</dbReference>
<dbReference type="InterPro" id="IPR004576">
    <property type="entry name" value="Mfd"/>
</dbReference>
<dbReference type="GO" id="GO:0005737">
    <property type="term" value="C:cytoplasm"/>
    <property type="evidence" value="ECO:0007669"/>
    <property type="project" value="UniProtKB-SubCell"/>
</dbReference>
<dbReference type="GO" id="GO:0005524">
    <property type="term" value="F:ATP binding"/>
    <property type="evidence" value="ECO:0007669"/>
    <property type="project" value="UniProtKB-UniRule"/>
</dbReference>
<keyword evidence="8 13" id="KW-0238">DNA-binding</keyword>
<dbReference type="InterPro" id="IPR027417">
    <property type="entry name" value="P-loop_NTPase"/>
</dbReference>
<dbReference type="KEGG" id="cza:CYCME_1743"/>
<evidence type="ECO:0000256" key="2">
    <source>
        <dbReference type="ARBA" id="ARBA00022490"/>
    </source>
</evidence>
<dbReference type="Pfam" id="PF00271">
    <property type="entry name" value="Helicase_C"/>
    <property type="match status" value="1"/>
</dbReference>
<evidence type="ECO:0000256" key="1">
    <source>
        <dbReference type="ARBA" id="ARBA00004496"/>
    </source>
</evidence>
<evidence type="ECO:0000313" key="17">
    <source>
        <dbReference type="Proteomes" id="UP000015380"/>
    </source>
</evidence>
<keyword evidence="7 13" id="KW-0067">ATP-binding</keyword>
<dbReference type="InterPro" id="IPR014001">
    <property type="entry name" value="Helicase_ATP-bd"/>
</dbReference>
<keyword evidence="6 16" id="KW-0347">Helicase</keyword>
<dbReference type="EC" id="3.6.4.-" evidence="13"/>
<keyword evidence="2 13" id="KW-0963">Cytoplasm</keyword>
<organism evidence="16 17">
    <name type="scientific">Cycloclasticus zancles 78-ME</name>
    <dbReference type="NCBI Taxonomy" id="1198232"/>
    <lineage>
        <taxon>Bacteria</taxon>
        <taxon>Pseudomonadati</taxon>
        <taxon>Pseudomonadota</taxon>
        <taxon>Gammaproteobacteria</taxon>
        <taxon>Thiotrichales</taxon>
        <taxon>Piscirickettsiaceae</taxon>
        <taxon>Cycloclasticus</taxon>
    </lineage>
</organism>
<dbReference type="NCBIfam" id="TIGR00580">
    <property type="entry name" value="mfd"/>
    <property type="match status" value="1"/>
</dbReference>
<dbReference type="SUPFAM" id="SSF52540">
    <property type="entry name" value="P-loop containing nucleoside triphosphate hydrolases"/>
    <property type="match status" value="4"/>
</dbReference>
<comment type="subcellular location">
    <subcellularLocation>
        <location evidence="1 13">Cytoplasm</location>
    </subcellularLocation>
</comment>
<evidence type="ECO:0000259" key="15">
    <source>
        <dbReference type="PROSITE" id="PS51194"/>
    </source>
</evidence>
<dbReference type="Pfam" id="PF03461">
    <property type="entry name" value="TRCF"/>
    <property type="match status" value="1"/>
</dbReference>
<dbReference type="NCBIfam" id="NF007966">
    <property type="entry name" value="PRK10689.1"/>
    <property type="match status" value="1"/>
</dbReference>
<dbReference type="Pfam" id="PF02559">
    <property type="entry name" value="CarD_TRCF_RID"/>
    <property type="match status" value="1"/>
</dbReference>
<dbReference type="PROSITE" id="PS51192">
    <property type="entry name" value="HELICASE_ATP_BIND_1"/>
    <property type="match status" value="1"/>
</dbReference>
<dbReference type="PROSITE" id="PS51194">
    <property type="entry name" value="HELICASE_CTER"/>
    <property type="match status" value="1"/>
</dbReference>
<dbReference type="GO" id="GO:0016787">
    <property type="term" value="F:hydrolase activity"/>
    <property type="evidence" value="ECO:0007669"/>
    <property type="project" value="UniProtKB-KW"/>
</dbReference>
<sequence>MPNLPTKSTQSISWGKFEGCSDALTIANAGMESEQLLVVICSDTQSALRLEREVPFFLTTPLPVIYFPDWEVLPYDSFSPLGEIISERLATLYKLQSLNKGILIVTTACLLQRLAPRDQLLNECFSLSTGQQFNIEKTRLNLDKLGYQNVHSVHEYGEYSVRGAILDMFPMGSKKPYRIDLFDDEVESIRTFDTETQRSIDKVDSIQLFPAREFPINDKSIQLFRQQFRDQFPNVSDKNTLYQQVSKGNIPNGIENYLPLFVEHTESFFDYIPKATLILHGDILAAGETFATQVIERFQHRQRDIDRPALRPELLFHDLESLQQRMANYPSASLQSDIHETEKTALINTDKNDQAHPLLDLLNIQKHKTLFVAESAGHRESMRQQLQKLNVRPTLVEDWATFVQNDVSPCIVVAPIDEGLSSSTVSIITENNLLGTRVQQRRRRRSSSNQRLENVFNSLADLEIGSPVVHQEHGVGRYIGLKHLVVDEIETEFLTLEYANSDKLYVPVSSLNLIGRYMGTQGDSAPLHRLGSDQWEKARKKALKRARDVAAELLDIHARRAAKPGRPMVTESTEYDNFARAFPFEETEDQATAIEQTLHDMSLAKPMDRVVCGDVGFGKTEVAMRAAFTCANNHYQTAVLVPTTLLAQQHYQNFSDRFADWPIRIEVLSRFVSSKKQNQIIADTAEGKVDILIGTHKLLQKSLTYKNLGLVIIDEEQRFGVRHKEYLKSMRSEVDMLTLTATPIPRTLNQAMSGLRDISIIATPPPNRHAIETFVSEWNSGLIQEACQREIRRGGQLFVLHNDIATMDRVIRDIEELVPDANIRKAHGQMRESELEHIMLDFYHARFNVLVSTTIIENGIDLPNANTIIINRADKLGLSQLHQLRGRVGRSHHRAYAYMIVPPEGVMTKDAKKRIDAIQSSADLGAGFTLSTHDMEIRGAGELLGDNQSGEIQEIGFTLYTELLDNAVAAIKSGKQPELEERIETGPEIDLSASALIPDDYLPDVHTRLVLYKRIASADDAEELRDLQVEMIDRFGLLPDSTKCLFGISEIKQQAKRIGIDKIDFAKSNGRLIFSNAPSIDPAKIIELIQTQPQIFKLDGPQKLRFSKKLNTTEEKVEFILDLINSIALSK</sequence>
<dbReference type="SUPFAM" id="SSF143517">
    <property type="entry name" value="TRCF domain-like"/>
    <property type="match status" value="1"/>
</dbReference>
<evidence type="ECO:0000313" key="16">
    <source>
        <dbReference type="EMBL" id="AGS40061.1"/>
    </source>
</evidence>
<evidence type="ECO:0000256" key="4">
    <source>
        <dbReference type="ARBA" id="ARBA00022763"/>
    </source>
</evidence>
<dbReference type="Gene3D" id="2.40.10.170">
    <property type="match status" value="1"/>
</dbReference>
<dbReference type="Gene3D" id="3.40.50.11140">
    <property type="match status" value="1"/>
</dbReference>
<dbReference type="InterPro" id="IPR005118">
    <property type="entry name" value="TRCF_C"/>
</dbReference>
<dbReference type="GO" id="GO:0006355">
    <property type="term" value="P:regulation of DNA-templated transcription"/>
    <property type="evidence" value="ECO:0007669"/>
    <property type="project" value="UniProtKB-UniRule"/>
</dbReference>
<dbReference type="SMART" id="SM00982">
    <property type="entry name" value="TRCF"/>
    <property type="match status" value="1"/>
</dbReference>
<dbReference type="Pfam" id="PF21132">
    <property type="entry name" value="MFD_D3"/>
    <property type="match status" value="1"/>
</dbReference>
<comment type="function">
    <text evidence="13">Couples transcription and DNA repair by recognizing RNA polymerase (RNAP) stalled at DNA lesions. Mediates ATP-dependent release of RNAP and its truncated transcript from the DNA, and recruitment of nucleotide excision repair machinery to the damaged site.</text>
</comment>
<keyword evidence="17" id="KW-1185">Reference proteome</keyword>
<keyword evidence="3 13" id="KW-0547">Nucleotide-binding</keyword>
<accession>S5T8G6</accession>
<dbReference type="InterPro" id="IPR036101">
    <property type="entry name" value="CarD-like/TRCF_RID_sf"/>
</dbReference>
<proteinExistence type="inferred from homology"/>
<dbReference type="FunFam" id="3.40.50.300:FF:000546">
    <property type="entry name" value="Transcription-repair-coupling factor"/>
    <property type="match status" value="1"/>
</dbReference>
<evidence type="ECO:0000256" key="5">
    <source>
        <dbReference type="ARBA" id="ARBA00022801"/>
    </source>
</evidence>